<dbReference type="KEGG" id="peo:AS203_04050"/>
<feature type="chain" id="PRO_5006601820" description="Fibrobacter succinogenes major paralogous domain-containing protein" evidence="1">
    <location>
        <begin position="23"/>
        <end position="548"/>
    </location>
</feature>
<dbReference type="OrthoDB" id="1083143at2"/>
<keyword evidence="1" id="KW-0732">Signal</keyword>
<sequence length="548" mass="58926">MNKQMILSGLLSVALLSLTACGNDDDKTTDDGQKDTAQTIGFKLNFADYNAEQELDVTRAANRQDTIEQQTVDLGNGLVALMTLQRDTEQSPKQAATRSLADDTYTMLAYDAATHAFKGDVTGTVSGGVFTATSANKHIRLAPGNYDFVCFNSKVTRSGNTLTVSRADAGEALIGRTTQTITATPLLQEVPFTMLHMGAKVRMKLTGYRAFSGVNGTLASVGGSVPGTVVYDAATGTQTTGSGAAMSANLTFGSSSDTYTGTHIGYSGQETFFVPGTNVAGLRLTFTSGTIYHRNMANSALTLHPNSPITLQQNGAYVLNVKLMYSFLYLMSDGSTGLINKTIFGGGTKTPVGVVVSQSNNLAIALRDANNGAQYAWSYGWSSTTQFNTTMSDDFSTNLSDMRGYQYTWTGTYCTPACDWYAPRGSSEMSPGQPAFPAFYAAGNHTPRINGDPWHLPTVGEWSYVYTALGLGDRSVLSNWDTYTWDGDFANLAFDQVQGQRINKMYWTSSEATSWCAGTVSINDTQFNWDHTVGKGGGSLSVRPFIKY</sequence>
<proteinExistence type="predicted"/>
<keyword evidence="3" id="KW-1185">Reference proteome</keyword>
<reference evidence="3" key="1">
    <citation type="submission" date="2015-11" db="EMBL/GenBank/DDBJ databases">
        <authorList>
            <person name="Holder M.E."/>
            <person name="Ajami N.J."/>
            <person name="Petrosino J.F."/>
        </authorList>
    </citation>
    <scope>NUCLEOTIDE SEQUENCE [LARGE SCALE GENOMIC DNA]</scope>
    <source>
        <strain evidence="3">F0113</strain>
    </source>
</reference>
<feature type="signal peptide" evidence="1">
    <location>
        <begin position="1"/>
        <end position="22"/>
    </location>
</feature>
<evidence type="ECO:0000256" key="1">
    <source>
        <dbReference type="SAM" id="SignalP"/>
    </source>
</evidence>
<name>A0A0S2KJU5_9BACT</name>
<organism evidence="2 3">
    <name type="scientific">Hoylesella enoeca</name>
    <dbReference type="NCBI Taxonomy" id="76123"/>
    <lineage>
        <taxon>Bacteria</taxon>
        <taxon>Pseudomonadati</taxon>
        <taxon>Bacteroidota</taxon>
        <taxon>Bacteroidia</taxon>
        <taxon>Bacteroidales</taxon>
        <taxon>Prevotellaceae</taxon>
        <taxon>Hoylesella</taxon>
    </lineage>
</organism>
<evidence type="ECO:0000313" key="3">
    <source>
        <dbReference type="Proteomes" id="UP000056252"/>
    </source>
</evidence>
<evidence type="ECO:0008006" key="4">
    <source>
        <dbReference type="Google" id="ProtNLM"/>
    </source>
</evidence>
<evidence type="ECO:0000313" key="2">
    <source>
        <dbReference type="EMBL" id="ALO48356.1"/>
    </source>
</evidence>
<dbReference type="AlphaFoldDB" id="A0A0S2KJU5"/>
<gene>
    <name evidence="2" type="ORF">AS203_04050</name>
</gene>
<accession>A0A0S2KJU5</accession>
<dbReference type="EMBL" id="CP013195">
    <property type="protein sequence ID" value="ALO48356.1"/>
    <property type="molecule type" value="Genomic_DNA"/>
</dbReference>
<dbReference type="PROSITE" id="PS51257">
    <property type="entry name" value="PROKAR_LIPOPROTEIN"/>
    <property type="match status" value="1"/>
</dbReference>
<protein>
    <recommendedName>
        <fullName evidence="4">Fibrobacter succinogenes major paralogous domain-containing protein</fullName>
    </recommendedName>
</protein>
<dbReference type="RefSeq" id="WP_060544218.1">
    <property type="nucleotide sequence ID" value="NZ_CP013195.1"/>
</dbReference>
<dbReference type="Proteomes" id="UP000056252">
    <property type="component" value="Chromosome"/>
</dbReference>